<accession>A0AAD9SBC6</accession>
<dbReference type="GO" id="GO:0004190">
    <property type="term" value="F:aspartic-type endopeptidase activity"/>
    <property type="evidence" value="ECO:0007669"/>
    <property type="project" value="UniProtKB-KW"/>
</dbReference>
<keyword evidence="2 4" id="KW-0064">Aspartyl protease</keyword>
<dbReference type="Gene3D" id="3.40.50.720">
    <property type="entry name" value="NAD(P)-binding Rossmann-like Domain"/>
    <property type="match status" value="1"/>
</dbReference>
<evidence type="ECO:0000256" key="3">
    <source>
        <dbReference type="PIRSR" id="PIRSR601461-1"/>
    </source>
</evidence>
<dbReference type="AlphaFoldDB" id="A0AAD9SBC6"/>
<evidence type="ECO:0000256" key="5">
    <source>
        <dbReference type="SAM" id="MobiDB-lite"/>
    </source>
</evidence>
<dbReference type="SUPFAM" id="SSF51735">
    <property type="entry name" value="NAD(P)-binding Rossmann-fold domains"/>
    <property type="match status" value="1"/>
</dbReference>
<gene>
    <name evidence="8" type="ORF">N8I77_007100</name>
</gene>
<evidence type="ECO:0000256" key="6">
    <source>
        <dbReference type="SAM" id="SignalP"/>
    </source>
</evidence>
<dbReference type="PROSITE" id="PS51767">
    <property type="entry name" value="PEPTIDASE_A1"/>
    <property type="match status" value="1"/>
</dbReference>
<reference evidence="8" key="1">
    <citation type="submission" date="2023-06" db="EMBL/GenBank/DDBJ databases">
        <authorList>
            <person name="Noh H."/>
        </authorList>
    </citation>
    <scope>NUCLEOTIDE SEQUENCE</scope>
    <source>
        <strain evidence="8">DUCC20226</strain>
    </source>
</reference>
<evidence type="ECO:0000256" key="1">
    <source>
        <dbReference type="ARBA" id="ARBA00007447"/>
    </source>
</evidence>
<feature type="region of interest" description="Disordered" evidence="5">
    <location>
        <begin position="451"/>
        <end position="483"/>
    </location>
</feature>
<dbReference type="PRINTS" id="PR00792">
    <property type="entry name" value="PEPSIN"/>
</dbReference>
<keyword evidence="9" id="KW-1185">Reference proteome</keyword>
<dbReference type="EMBL" id="JAUJFL010000004">
    <property type="protein sequence ID" value="KAK2604145.1"/>
    <property type="molecule type" value="Genomic_DNA"/>
</dbReference>
<dbReference type="InterPro" id="IPR033121">
    <property type="entry name" value="PEPTIDASE_A1"/>
</dbReference>
<feature type="chain" id="PRO_5042202544" description="Peptidase A1 domain-containing protein" evidence="6">
    <location>
        <begin position="18"/>
        <end position="795"/>
    </location>
</feature>
<feature type="active site" evidence="3">
    <location>
        <position position="111"/>
    </location>
</feature>
<dbReference type="Pfam" id="PF00026">
    <property type="entry name" value="Asp"/>
    <property type="match status" value="1"/>
</dbReference>
<comment type="similarity">
    <text evidence="1 4">Belongs to the peptidase A1 family.</text>
</comment>
<dbReference type="SUPFAM" id="SSF50630">
    <property type="entry name" value="Acid proteases"/>
    <property type="match status" value="1"/>
</dbReference>
<feature type="compositionally biased region" description="Basic and acidic residues" evidence="5">
    <location>
        <begin position="451"/>
        <end position="460"/>
    </location>
</feature>
<evidence type="ECO:0000256" key="4">
    <source>
        <dbReference type="RuleBase" id="RU000454"/>
    </source>
</evidence>
<evidence type="ECO:0000313" key="9">
    <source>
        <dbReference type="Proteomes" id="UP001265746"/>
    </source>
</evidence>
<keyword evidence="6" id="KW-0732">Signal</keyword>
<dbReference type="PANTHER" id="PTHR47966:SF47">
    <property type="entry name" value="ENDOPEPTIDASE, PUTATIVE (AFU_ORTHOLOGUE AFUA_3G01220)-RELATED"/>
    <property type="match status" value="1"/>
</dbReference>
<dbReference type="InterPro" id="IPR034164">
    <property type="entry name" value="Pepsin-like_dom"/>
</dbReference>
<organism evidence="8 9">
    <name type="scientific">Phomopsis amygdali</name>
    <name type="common">Fusicoccum amygdali</name>
    <dbReference type="NCBI Taxonomy" id="1214568"/>
    <lineage>
        <taxon>Eukaryota</taxon>
        <taxon>Fungi</taxon>
        <taxon>Dikarya</taxon>
        <taxon>Ascomycota</taxon>
        <taxon>Pezizomycotina</taxon>
        <taxon>Sordariomycetes</taxon>
        <taxon>Sordariomycetidae</taxon>
        <taxon>Diaporthales</taxon>
        <taxon>Diaporthaceae</taxon>
        <taxon>Diaporthe</taxon>
    </lineage>
</organism>
<keyword evidence="4" id="KW-0378">Hydrolase</keyword>
<proteinExistence type="inferred from homology"/>
<name>A0AAD9SBC6_PHOAM</name>
<feature type="active site" evidence="3">
    <location>
        <position position="338"/>
    </location>
</feature>
<dbReference type="GO" id="GO:0000324">
    <property type="term" value="C:fungal-type vacuole"/>
    <property type="evidence" value="ECO:0007669"/>
    <property type="project" value="TreeGrafter"/>
</dbReference>
<dbReference type="Proteomes" id="UP001265746">
    <property type="component" value="Unassembled WGS sequence"/>
</dbReference>
<dbReference type="PANTHER" id="PTHR47966">
    <property type="entry name" value="BETA-SITE APP-CLEAVING ENZYME, ISOFORM A-RELATED"/>
    <property type="match status" value="1"/>
</dbReference>
<feature type="domain" description="Peptidase A1" evidence="7">
    <location>
        <begin position="95"/>
        <end position="451"/>
    </location>
</feature>
<dbReference type="Gene3D" id="2.40.70.10">
    <property type="entry name" value="Acid Proteases"/>
    <property type="match status" value="2"/>
</dbReference>
<evidence type="ECO:0000313" key="8">
    <source>
        <dbReference type="EMBL" id="KAK2604145.1"/>
    </source>
</evidence>
<dbReference type="PROSITE" id="PS00141">
    <property type="entry name" value="ASP_PROTEASE"/>
    <property type="match status" value="1"/>
</dbReference>
<dbReference type="GO" id="GO:0006508">
    <property type="term" value="P:proteolysis"/>
    <property type="evidence" value="ECO:0007669"/>
    <property type="project" value="UniProtKB-KW"/>
</dbReference>
<sequence>MKSVFLILFTYLSSTSAALTSSSGAPVPSIQLRSLPPSSKPILSVAKNHVSIRRSVEALPKHHALRSILGLDKDHLRRRHNGEPVPTVQSIGQSYIADVTIGDQKIPVLIDTGSADLWVAPSSFVCLDENGNEASRATCNIPVYFNGTFSGEAVEDEYFSITYANGQYVYGSYGYEFVTLGGITVSEQQIALPSTGYFQAASGDFSGIMGLGFPAMTAARNGTKPQETLNNNDLIASYDPWFTSAVKQDLTQPVFSLALDIHGGGLLALGGAADVPTKGDYVSTPILMINLNSEERAEDEFTYYTIIAEDYLIAGQSFANLTSRSNITAGQGFPVVVDSGYSTNVLPPSLIRALYDAFKNPPELIEIQGASLFAAPCDAEAPSFGIQIGGHVFEQTAQEMLVASANATVNGTAFCALGSQPGVEQAGALGVTFLSSVVAVFDIGASEMRFVQRDTTRNETEDGESPEPGPSSSGNSSSGANSSVVIVAPPASSGLGDTNAGNRLLPLNMTTLAAKTVVATGASSGLGFELVKQLLAKPEPYRFILGARDTERTKKAYDDLKFDSTTHSLTVLPLELSNLKAVSSFAQQTLEKLGRDRLDYLLLNAGMAKGATGPGPHGSKWCEPYVVNHLSQHYLTHLFREKLVESKSRVVVVSSGAIRRVSDPSVLDKDLLADSGTGDQSIYSESKFVQLLGAHWWRRQLPECRVVAVSPGLIPQTGIARHGSLKLTMDMPDAKTSILRAFTRDDFPADPQQIFLTSWGEWWGKDVYEVSLDEALQDKWCPSQDEIEREEGVNV</sequence>
<protein>
    <recommendedName>
        <fullName evidence="7">Peptidase A1 domain-containing protein</fullName>
    </recommendedName>
</protein>
<feature type="compositionally biased region" description="Low complexity" evidence="5">
    <location>
        <begin position="470"/>
        <end position="483"/>
    </location>
</feature>
<comment type="caution">
    <text evidence="8">The sequence shown here is derived from an EMBL/GenBank/DDBJ whole genome shotgun (WGS) entry which is preliminary data.</text>
</comment>
<evidence type="ECO:0000259" key="7">
    <source>
        <dbReference type="PROSITE" id="PS51767"/>
    </source>
</evidence>
<dbReference type="Pfam" id="PF00106">
    <property type="entry name" value="adh_short"/>
    <property type="match status" value="1"/>
</dbReference>
<dbReference type="InterPro" id="IPR001461">
    <property type="entry name" value="Aspartic_peptidase_A1"/>
</dbReference>
<dbReference type="InterPro" id="IPR002347">
    <property type="entry name" value="SDR_fam"/>
</dbReference>
<evidence type="ECO:0000256" key="2">
    <source>
        <dbReference type="ARBA" id="ARBA00022750"/>
    </source>
</evidence>
<dbReference type="CDD" id="cd05471">
    <property type="entry name" value="pepsin_like"/>
    <property type="match status" value="1"/>
</dbReference>
<dbReference type="InterPro" id="IPR036291">
    <property type="entry name" value="NAD(P)-bd_dom_sf"/>
</dbReference>
<dbReference type="InterPro" id="IPR001969">
    <property type="entry name" value="Aspartic_peptidase_AS"/>
</dbReference>
<dbReference type="InterPro" id="IPR021109">
    <property type="entry name" value="Peptidase_aspartic_dom_sf"/>
</dbReference>
<feature type="signal peptide" evidence="6">
    <location>
        <begin position="1"/>
        <end position="17"/>
    </location>
</feature>
<keyword evidence="4" id="KW-0645">Protease</keyword>